<reference evidence="2 3" key="1">
    <citation type="submission" date="2017-09" db="EMBL/GenBank/DDBJ databases">
        <title>Depth-based differentiation of microbial function through sediment-hosted aquifers and enrichment of novel symbionts in the deep terrestrial subsurface.</title>
        <authorList>
            <person name="Probst A.J."/>
            <person name="Ladd B."/>
            <person name="Jarett J.K."/>
            <person name="Geller-Mcgrath D.E."/>
            <person name="Sieber C.M."/>
            <person name="Emerson J.B."/>
            <person name="Anantharaman K."/>
            <person name="Thomas B.C."/>
            <person name="Malmstrom R."/>
            <person name="Stieglmeier M."/>
            <person name="Klingl A."/>
            <person name="Woyke T."/>
            <person name="Ryan C.M."/>
            <person name="Banfield J.F."/>
        </authorList>
    </citation>
    <scope>NUCLEOTIDE SEQUENCE [LARGE SCALE GENOMIC DNA]</scope>
    <source>
        <strain evidence="2">CG23_combo_of_CG06-09_8_20_14_all_40_14</strain>
    </source>
</reference>
<dbReference type="InterPro" id="IPR008969">
    <property type="entry name" value="CarboxyPept-like_regulatory"/>
</dbReference>
<feature type="transmembrane region" description="Helical" evidence="1">
    <location>
        <begin position="392"/>
        <end position="416"/>
    </location>
</feature>
<comment type="caution">
    <text evidence="2">The sequence shown here is derived from an EMBL/GenBank/DDBJ whole genome shotgun (WGS) entry which is preliminary data.</text>
</comment>
<accession>A0A2G9XCI7</accession>
<organism evidence="2 3">
    <name type="scientific">candidate division WWE3 bacterium CG23_combo_of_CG06-09_8_20_14_all_40_14</name>
    <dbReference type="NCBI Taxonomy" id="1975095"/>
    <lineage>
        <taxon>Bacteria</taxon>
        <taxon>Katanobacteria</taxon>
    </lineage>
</organism>
<protein>
    <submittedName>
        <fullName evidence="2">Uncharacterized protein</fullName>
    </submittedName>
</protein>
<evidence type="ECO:0000313" key="3">
    <source>
        <dbReference type="Proteomes" id="UP000231388"/>
    </source>
</evidence>
<dbReference type="SUPFAM" id="SSF49464">
    <property type="entry name" value="Carboxypeptidase regulatory domain-like"/>
    <property type="match status" value="2"/>
</dbReference>
<feature type="transmembrane region" description="Helical" evidence="1">
    <location>
        <begin position="350"/>
        <end position="371"/>
    </location>
</feature>
<evidence type="ECO:0000256" key="1">
    <source>
        <dbReference type="SAM" id="Phobius"/>
    </source>
</evidence>
<evidence type="ECO:0000313" key="2">
    <source>
        <dbReference type="EMBL" id="PIP04708.1"/>
    </source>
</evidence>
<dbReference type="Proteomes" id="UP000231388">
    <property type="component" value="Unassembled WGS sequence"/>
</dbReference>
<keyword evidence="1" id="KW-0472">Membrane</keyword>
<dbReference type="EMBL" id="PCQY01000013">
    <property type="protein sequence ID" value="PIP04708.1"/>
    <property type="molecule type" value="Genomic_DNA"/>
</dbReference>
<dbReference type="AlphaFoldDB" id="A0A2G9XCI7"/>
<keyword evidence="1" id="KW-0812">Transmembrane</keyword>
<gene>
    <name evidence="2" type="ORF">COX53_00965</name>
</gene>
<proteinExistence type="predicted"/>
<name>A0A2G9XCI7_UNCKA</name>
<sequence>MKKALTLKLIASFIITFLFYKYNVISAHADSKACSVGDCECITLSVTVNDSSAPPNPVSSAFVSVTAQPFVSPQLTDSSGVADLDIRDISGNRLLFNISGPIRIEKAGSTAQVALEHIIQTRPHLTGSFSCSASATLSTFSPGTVLCPSGVSGTVQNNSGTGIEGAYVSIGVVEADGSPGLRGTNTGNAGHWSIGFPNLSVANITITAAGFQSKVLPAQCDTGVVRLTPSGAATACDEIRGKVKDSFGNAVQGARVFIDGGNTGVTTDVAGAWSYDGGGTGFTASVVSAERSGATGSTTNISLAGSGLCVAGDIIISSAGGPGGPGGPGFPGANLPTAAVPEKLMGNIQLLAIAIGTIIAIIRIILGALQIAGGGDNPIALEAGRDMITSSILGLLVILFAVTLLRVIGSSVLGIIN</sequence>
<keyword evidence="1" id="KW-1133">Transmembrane helix</keyword>